<name>A0AAJ2P1Q6_OENOE</name>
<dbReference type="RefSeq" id="WP_032806266.1">
    <property type="nucleotide sequence ID" value="NZ_CP136429.1"/>
</dbReference>
<dbReference type="Proteomes" id="UP001281024">
    <property type="component" value="Unassembled WGS sequence"/>
</dbReference>
<feature type="transmembrane region" description="Helical" evidence="1">
    <location>
        <begin position="12"/>
        <end position="32"/>
    </location>
</feature>
<keyword evidence="1" id="KW-0812">Transmembrane</keyword>
<sequence length="62" mass="6957">MNLLKKEFAGQPIVSWIFQILLMVLTLLIINHYIVDNIIVIVAAGVLVILTFASLALNNHDR</sequence>
<evidence type="ECO:0000313" key="3">
    <source>
        <dbReference type="Proteomes" id="UP001281024"/>
    </source>
</evidence>
<evidence type="ECO:0000256" key="1">
    <source>
        <dbReference type="SAM" id="Phobius"/>
    </source>
</evidence>
<keyword evidence="1" id="KW-0472">Membrane</keyword>
<gene>
    <name evidence="2" type="ORF">GA838_04545</name>
</gene>
<keyword evidence="1" id="KW-1133">Transmembrane helix</keyword>
<dbReference type="AlphaFoldDB" id="A0AAJ2P1Q6"/>
<comment type="caution">
    <text evidence="2">The sequence shown here is derived from an EMBL/GenBank/DDBJ whole genome shotgun (WGS) entry which is preliminary data.</text>
</comment>
<protein>
    <submittedName>
        <fullName evidence="2">Uncharacterized protein</fullName>
    </submittedName>
</protein>
<proteinExistence type="predicted"/>
<organism evidence="2 3">
    <name type="scientific">Oenococcus oeni</name>
    <name type="common">Leuconostoc oenos</name>
    <dbReference type="NCBI Taxonomy" id="1247"/>
    <lineage>
        <taxon>Bacteria</taxon>
        <taxon>Bacillati</taxon>
        <taxon>Bacillota</taxon>
        <taxon>Bacilli</taxon>
        <taxon>Lactobacillales</taxon>
        <taxon>Lactobacillaceae</taxon>
        <taxon>Oenococcus</taxon>
    </lineage>
</organism>
<reference evidence="2" key="1">
    <citation type="submission" date="2019-10" db="EMBL/GenBank/DDBJ databases">
        <title>Malate fermentation in French cider.</title>
        <authorList>
            <person name="Cousin F.J."/>
            <person name="Medina Fernandez S."/>
            <person name="Misery B."/>
            <person name="Laplace J.-M."/>
            <person name="Cretenet M."/>
        </authorList>
    </citation>
    <scope>NUCLEOTIDE SEQUENCE</scope>
    <source>
        <strain evidence="2">UCMA15129</strain>
    </source>
</reference>
<accession>A0AAJ2P1Q6</accession>
<feature type="transmembrane region" description="Helical" evidence="1">
    <location>
        <begin position="38"/>
        <end position="57"/>
    </location>
</feature>
<dbReference type="EMBL" id="WERV01000003">
    <property type="protein sequence ID" value="MDV7715037.1"/>
    <property type="molecule type" value="Genomic_DNA"/>
</dbReference>
<evidence type="ECO:0000313" key="2">
    <source>
        <dbReference type="EMBL" id="MDV7715037.1"/>
    </source>
</evidence>